<keyword evidence="2" id="KW-1185">Reference proteome</keyword>
<name>A0ABP0PRS1_9DINO</name>
<proteinExistence type="predicted"/>
<sequence>MEAAKKMLARAAGVMDSYVQIVSLVPGNGCGVRRLDTVSRRLQEAVTINYIIEFPGHLGTEAAIQAAESSKMSLETIAVEQMTATLAEEMQLFPSLASLTATVVTKSVVLIITVPGVNGTNGSTTETTSMTMMTTTDMYKAGMNGSNMSTTTGSTSMTMMSTTYMHPGGMNGATAAPQKRPA</sequence>
<evidence type="ECO:0000313" key="2">
    <source>
        <dbReference type="Proteomes" id="UP001642464"/>
    </source>
</evidence>
<organism evidence="1 2">
    <name type="scientific">Durusdinium trenchii</name>
    <dbReference type="NCBI Taxonomy" id="1381693"/>
    <lineage>
        <taxon>Eukaryota</taxon>
        <taxon>Sar</taxon>
        <taxon>Alveolata</taxon>
        <taxon>Dinophyceae</taxon>
        <taxon>Suessiales</taxon>
        <taxon>Symbiodiniaceae</taxon>
        <taxon>Durusdinium</taxon>
    </lineage>
</organism>
<accession>A0ABP0PRS1</accession>
<dbReference type="EMBL" id="CAXAMM010037809">
    <property type="protein sequence ID" value="CAK9077659.1"/>
    <property type="molecule type" value="Genomic_DNA"/>
</dbReference>
<protein>
    <submittedName>
        <fullName evidence="1">Uncharacterized protein</fullName>
    </submittedName>
</protein>
<gene>
    <name evidence="1" type="ORF">SCF082_LOCUS37230</name>
</gene>
<comment type="caution">
    <text evidence="1">The sequence shown here is derived from an EMBL/GenBank/DDBJ whole genome shotgun (WGS) entry which is preliminary data.</text>
</comment>
<evidence type="ECO:0000313" key="1">
    <source>
        <dbReference type="EMBL" id="CAK9077659.1"/>
    </source>
</evidence>
<reference evidence="1 2" key="1">
    <citation type="submission" date="2024-02" db="EMBL/GenBank/DDBJ databases">
        <authorList>
            <person name="Chen Y."/>
            <person name="Shah S."/>
            <person name="Dougan E. K."/>
            <person name="Thang M."/>
            <person name="Chan C."/>
        </authorList>
    </citation>
    <scope>NUCLEOTIDE SEQUENCE [LARGE SCALE GENOMIC DNA]</scope>
</reference>
<dbReference type="Proteomes" id="UP001642464">
    <property type="component" value="Unassembled WGS sequence"/>
</dbReference>